<accession>A0A246B6Q0</accession>
<evidence type="ECO:0000313" key="3">
    <source>
        <dbReference type="Proteomes" id="UP000197587"/>
    </source>
</evidence>
<keyword evidence="1" id="KW-0812">Transmembrane</keyword>
<dbReference type="EMBL" id="JASZ02000046">
    <property type="protein sequence ID" value="OWK97065.1"/>
    <property type="molecule type" value="Genomic_DNA"/>
</dbReference>
<evidence type="ECO:0000313" key="2">
    <source>
        <dbReference type="EMBL" id="OWK97065.1"/>
    </source>
</evidence>
<reference evidence="2 3" key="1">
    <citation type="submission" date="2017-05" db="EMBL/GenBank/DDBJ databases">
        <title>Genome of Chryseobacterium haifense.</title>
        <authorList>
            <person name="Newman J.D."/>
        </authorList>
    </citation>
    <scope>NUCLEOTIDE SEQUENCE [LARGE SCALE GENOMIC DNA]</scope>
    <source>
        <strain evidence="2 3">DSM 19056</strain>
    </source>
</reference>
<comment type="caution">
    <text evidence="2">The sequence shown here is derived from an EMBL/GenBank/DDBJ whole genome shotgun (WGS) entry which is preliminary data.</text>
</comment>
<gene>
    <name evidence="2" type="ORF">AP75_13225</name>
</gene>
<feature type="transmembrane region" description="Helical" evidence="1">
    <location>
        <begin position="47"/>
        <end position="65"/>
    </location>
</feature>
<sequence>MKNLDIEHLERKNIYKVPDESFFAEIQANVLKETAPIKETKTVKLNWMYAAAAAMAMVFGATFVINQNEKAEPQNLTATEISNQNTSIVNNSESIIKPYSEAKIAYQTLNDDLTSIEVNDPKESKTIINVAENAETKKVASKNIQAAVQTPEVQVDQLLSSFTSTELADLGKNAEQDIYLDLYN</sequence>
<keyword evidence="1" id="KW-0472">Membrane</keyword>
<keyword evidence="3" id="KW-1185">Reference proteome</keyword>
<organism evidence="2 3">
    <name type="scientific">Kaistella haifensis DSM 19056</name>
    <dbReference type="NCBI Taxonomy" id="1450526"/>
    <lineage>
        <taxon>Bacteria</taxon>
        <taxon>Pseudomonadati</taxon>
        <taxon>Bacteroidota</taxon>
        <taxon>Flavobacteriia</taxon>
        <taxon>Flavobacteriales</taxon>
        <taxon>Weeksellaceae</taxon>
        <taxon>Chryseobacterium group</taxon>
        <taxon>Kaistella</taxon>
    </lineage>
</organism>
<name>A0A246B6Q0_9FLAO</name>
<proteinExistence type="predicted"/>
<keyword evidence="1" id="KW-1133">Transmembrane helix</keyword>
<dbReference type="Proteomes" id="UP000197587">
    <property type="component" value="Unassembled WGS sequence"/>
</dbReference>
<protein>
    <submittedName>
        <fullName evidence="2">Uncharacterized protein</fullName>
    </submittedName>
</protein>
<evidence type="ECO:0000256" key="1">
    <source>
        <dbReference type="SAM" id="Phobius"/>
    </source>
</evidence>
<dbReference type="RefSeq" id="WP_031502009.1">
    <property type="nucleotide sequence ID" value="NZ_JASZ02000046.1"/>
</dbReference>
<dbReference type="AlphaFoldDB" id="A0A246B6Q0"/>